<proteinExistence type="predicted"/>
<dbReference type="AlphaFoldDB" id="A0AA86UFS5"/>
<keyword evidence="1" id="KW-0732">Signal</keyword>
<reference evidence="3 4" key="2">
    <citation type="submission" date="2024-07" db="EMBL/GenBank/DDBJ databases">
        <authorList>
            <person name="Akdeniz Z."/>
        </authorList>
    </citation>
    <scope>NUCLEOTIDE SEQUENCE [LARGE SCALE GENOMIC DNA]</scope>
</reference>
<evidence type="ECO:0000256" key="1">
    <source>
        <dbReference type="SAM" id="SignalP"/>
    </source>
</evidence>
<evidence type="ECO:0000313" key="3">
    <source>
        <dbReference type="EMBL" id="CAL6036144.1"/>
    </source>
</evidence>
<organism evidence="2">
    <name type="scientific">Hexamita inflata</name>
    <dbReference type="NCBI Taxonomy" id="28002"/>
    <lineage>
        <taxon>Eukaryota</taxon>
        <taxon>Metamonada</taxon>
        <taxon>Diplomonadida</taxon>
        <taxon>Hexamitidae</taxon>
        <taxon>Hexamitinae</taxon>
        <taxon>Hexamita</taxon>
    </lineage>
</organism>
<name>A0AA86UFS5_9EUKA</name>
<accession>A0AA86UFS5</accession>
<feature type="signal peptide" evidence="1">
    <location>
        <begin position="1"/>
        <end position="24"/>
    </location>
</feature>
<gene>
    <name evidence="3" type="ORF">HINF_LOCUS36268</name>
    <name evidence="2" type="ORF">HINF_LOCUS41759</name>
</gene>
<dbReference type="EMBL" id="CAXDID020000133">
    <property type="protein sequence ID" value="CAL6036144.1"/>
    <property type="molecule type" value="Genomic_DNA"/>
</dbReference>
<feature type="chain" id="PRO_5041696258" evidence="1">
    <location>
        <begin position="25"/>
        <end position="237"/>
    </location>
</feature>
<sequence>MNGDNNCFNAFFLSLLLQLNKSITQPVILQPYDVEVYRITYKSMRYQRVIVQLHNNVTSNQSQYHSSSSRIVTLNSLLRQPKLVRLLNQHYCSRKLSLQLSLLSQLNIQYIKTYCYINEDEIAFDSSGDTPKFSYIEGQIQGRHLISEGENIVKLTLKEGIFPTDKRNLFYNIFILPLYSSPKYQNALILVSFIPAVVEEIDSNKYSVYDKAPTTQMQSYNGIIYFHILQILKVYYC</sequence>
<protein>
    <submittedName>
        <fullName evidence="3">Hypothetical_protein</fullName>
    </submittedName>
</protein>
<evidence type="ECO:0000313" key="4">
    <source>
        <dbReference type="Proteomes" id="UP001642409"/>
    </source>
</evidence>
<keyword evidence="4" id="KW-1185">Reference proteome</keyword>
<dbReference type="EMBL" id="CATOUU010000845">
    <property type="protein sequence ID" value="CAI9954114.1"/>
    <property type="molecule type" value="Genomic_DNA"/>
</dbReference>
<evidence type="ECO:0000313" key="2">
    <source>
        <dbReference type="EMBL" id="CAI9954114.1"/>
    </source>
</evidence>
<reference evidence="2" key="1">
    <citation type="submission" date="2023-06" db="EMBL/GenBank/DDBJ databases">
        <authorList>
            <person name="Kurt Z."/>
        </authorList>
    </citation>
    <scope>NUCLEOTIDE SEQUENCE</scope>
</reference>
<comment type="caution">
    <text evidence="2">The sequence shown here is derived from an EMBL/GenBank/DDBJ whole genome shotgun (WGS) entry which is preliminary data.</text>
</comment>
<dbReference type="Proteomes" id="UP001642409">
    <property type="component" value="Unassembled WGS sequence"/>
</dbReference>